<dbReference type="EMBL" id="SOJN01000038">
    <property type="protein sequence ID" value="TET46909.1"/>
    <property type="molecule type" value="Genomic_DNA"/>
</dbReference>
<name>A0A523UWZ3_UNCT6</name>
<sequence length="82" mass="9656">MWYVYIVQCNDSSLYTGITSDVKRRVEEHNKGRGGGYTNSRRPVRLVYTEQCKNRSEALKRERQINHLPRAKKLTLISDTRN</sequence>
<dbReference type="Gene3D" id="3.40.1440.10">
    <property type="entry name" value="GIY-YIG endonuclease"/>
    <property type="match status" value="1"/>
</dbReference>
<dbReference type="SUPFAM" id="SSF82771">
    <property type="entry name" value="GIY-YIG endonuclease"/>
    <property type="match status" value="1"/>
</dbReference>
<dbReference type="InterPro" id="IPR035901">
    <property type="entry name" value="GIY-YIG_endonuc_sf"/>
</dbReference>
<dbReference type="PROSITE" id="PS50164">
    <property type="entry name" value="GIY_YIG"/>
    <property type="match status" value="1"/>
</dbReference>
<evidence type="ECO:0000313" key="3">
    <source>
        <dbReference type="EMBL" id="TET46909.1"/>
    </source>
</evidence>
<reference evidence="3 4" key="1">
    <citation type="submission" date="2019-03" db="EMBL/GenBank/DDBJ databases">
        <title>Metabolic potential of uncultured bacteria and archaea associated with petroleum seepage in deep-sea sediments.</title>
        <authorList>
            <person name="Dong X."/>
            <person name="Hubert C."/>
        </authorList>
    </citation>
    <scope>NUCLEOTIDE SEQUENCE [LARGE SCALE GENOMIC DNA]</scope>
    <source>
        <strain evidence="3">E44_bin18</strain>
    </source>
</reference>
<dbReference type="InterPro" id="IPR050190">
    <property type="entry name" value="UPF0213_domain"/>
</dbReference>
<comment type="caution">
    <text evidence="3">The sequence shown here is derived from an EMBL/GenBank/DDBJ whole genome shotgun (WGS) entry which is preliminary data.</text>
</comment>
<dbReference type="PANTHER" id="PTHR34477">
    <property type="entry name" value="UPF0213 PROTEIN YHBQ"/>
    <property type="match status" value="1"/>
</dbReference>
<dbReference type="Proteomes" id="UP000315525">
    <property type="component" value="Unassembled WGS sequence"/>
</dbReference>
<dbReference type="Pfam" id="PF01541">
    <property type="entry name" value="GIY-YIG"/>
    <property type="match status" value="1"/>
</dbReference>
<comment type="similarity">
    <text evidence="1">Belongs to the UPF0213 family.</text>
</comment>
<protein>
    <submittedName>
        <fullName evidence="3">GIY-YIG nuclease family protein</fullName>
    </submittedName>
</protein>
<dbReference type="CDD" id="cd10456">
    <property type="entry name" value="GIY-YIG_UPF0213"/>
    <property type="match status" value="1"/>
</dbReference>
<accession>A0A523UWZ3</accession>
<dbReference type="AlphaFoldDB" id="A0A523UWZ3"/>
<evidence type="ECO:0000259" key="2">
    <source>
        <dbReference type="PROSITE" id="PS50164"/>
    </source>
</evidence>
<evidence type="ECO:0000313" key="4">
    <source>
        <dbReference type="Proteomes" id="UP000315525"/>
    </source>
</evidence>
<dbReference type="PANTHER" id="PTHR34477:SF1">
    <property type="entry name" value="UPF0213 PROTEIN YHBQ"/>
    <property type="match status" value="1"/>
</dbReference>
<gene>
    <name evidence="3" type="ORF">E3J62_02795</name>
</gene>
<proteinExistence type="inferred from homology"/>
<organism evidence="3 4">
    <name type="scientific">candidate division TA06 bacterium</name>
    <dbReference type="NCBI Taxonomy" id="2250710"/>
    <lineage>
        <taxon>Bacteria</taxon>
        <taxon>Bacteria division TA06</taxon>
    </lineage>
</organism>
<feature type="domain" description="GIY-YIG" evidence="2">
    <location>
        <begin position="1"/>
        <end position="75"/>
    </location>
</feature>
<evidence type="ECO:0000256" key="1">
    <source>
        <dbReference type="ARBA" id="ARBA00007435"/>
    </source>
</evidence>
<dbReference type="InterPro" id="IPR000305">
    <property type="entry name" value="GIY-YIG_endonuc"/>
</dbReference>